<feature type="coiled-coil region" evidence="1">
    <location>
        <begin position="522"/>
        <end position="556"/>
    </location>
</feature>
<comment type="caution">
    <text evidence="3">The sequence shown here is derived from an EMBL/GenBank/DDBJ whole genome shotgun (WGS) entry which is preliminary data.</text>
</comment>
<accession>A0A7K8XZZ9</accession>
<gene>
    <name evidence="3" type="primary">Ccdc157</name>
    <name evidence="3" type="ORF">EUBBOU_R13777</name>
</gene>
<dbReference type="EMBL" id="VWZE01022646">
    <property type="protein sequence ID" value="NXF96627.1"/>
    <property type="molecule type" value="Genomic_DNA"/>
</dbReference>
<feature type="region of interest" description="Disordered" evidence="2">
    <location>
        <begin position="576"/>
        <end position="628"/>
    </location>
</feature>
<evidence type="ECO:0000313" key="4">
    <source>
        <dbReference type="Proteomes" id="UP000583613"/>
    </source>
</evidence>
<reference evidence="3 4" key="1">
    <citation type="submission" date="2019-09" db="EMBL/GenBank/DDBJ databases">
        <title>Bird 10,000 Genomes (B10K) Project - Family phase.</title>
        <authorList>
            <person name="Zhang G."/>
        </authorList>
    </citation>
    <scope>NUCLEOTIDE SEQUENCE [LARGE SCALE GENOMIC DNA]</scope>
    <source>
        <strain evidence="3">B10K-DU-001-04</strain>
        <tissue evidence="3">Muscle</tissue>
    </source>
</reference>
<name>A0A7K8XZZ9_9PICI</name>
<feature type="compositionally biased region" description="Low complexity" evidence="2">
    <location>
        <begin position="598"/>
        <end position="609"/>
    </location>
</feature>
<evidence type="ECO:0000256" key="1">
    <source>
        <dbReference type="SAM" id="Coils"/>
    </source>
</evidence>
<feature type="non-terminal residue" evidence="3">
    <location>
        <position position="1"/>
    </location>
</feature>
<dbReference type="PANTHER" id="PTHR43696">
    <property type="entry name" value="COILED-COIL DOMAIN-CONTAINING PROTEIN 157"/>
    <property type="match status" value="1"/>
</dbReference>
<protein>
    <submittedName>
        <fullName evidence="3">CC157 protein</fullName>
    </submittedName>
</protein>
<feature type="region of interest" description="Disordered" evidence="2">
    <location>
        <begin position="449"/>
        <end position="490"/>
    </location>
</feature>
<feature type="region of interest" description="Disordered" evidence="2">
    <location>
        <begin position="312"/>
        <end position="334"/>
    </location>
</feature>
<proteinExistence type="predicted"/>
<feature type="compositionally biased region" description="Basic and acidic residues" evidence="2">
    <location>
        <begin position="456"/>
        <end position="470"/>
    </location>
</feature>
<dbReference type="InterPro" id="IPR029681">
    <property type="entry name" value="CCDC157"/>
</dbReference>
<keyword evidence="1" id="KW-0175">Coiled coil</keyword>
<evidence type="ECO:0000256" key="2">
    <source>
        <dbReference type="SAM" id="MobiDB-lite"/>
    </source>
</evidence>
<dbReference type="PANTHER" id="PTHR43696:SF9">
    <property type="entry name" value="COILED-COIL DOMAIN-CONTAINING PROTEIN 157"/>
    <property type="match status" value="1"/>
</dbReference>
<dbReference type="OrthoDB" id="10051906at2759"/>
<dbReference type="AlphaFoldDB" id="A0A7K8XZZ9"/>
<feature type="compositionally biased region" description="Low complexity" evidence="2">
    <location>
        <begin position="471"/>
        <end position="481"/>
    </location>
</feature>
<feature type="non-terminal residue" evidence="3">
    <location>
        <position position="628"/>
    </location>
</feature>
<dbReference type="Proteomes" id="UP000583613">
    <property type="component" value="Unassembled WGS sequence"/>
</dbReference>
<sequence length="628" mass="68596">MAHLGHRGCMESLRADLRDLQAAVSHVSASAGAVRFRSWKFPNQVSCDLDVGELLERYGHTDNDPEFTQHSHVVLLELVIDRLLLLLQSFTGYAETLLSEGALGPAQAAGPSLSVGLTAKRYCCSMLKLGACYQQLLAEKKTIKERPSPQPTPQAGNPEKKPLKLLSACTPNRDTSGSSLPRAACSTADSSCSAPTPATASSLGACDTCASAQASLREVGKAIISICQSQNIPSALGRFQVAEESAGRRTLSAADMSHWASEQSRDLSRISKHLQRLMQQLSPLKAELEQAEKQRDELRRQAEDFSRLLEAEKQAQEQQRKEAEHSLAAKSREHDKAVARLEQDKAELQKAQPNSCVSLSPEVAKATLLEKMRTTMVAKSQVLELEEKVQLLSNQRESLGQELSSTSLQLEKEKAKVQSILRHEESLQAKLRLLLQHFSSLAQEREELQGSLGEAEEAKAKLEEQLEESRQQSGQQMRAQQTKVSKLEEQTQQLQEQERLLVLFPELHSPAKTPLESSGNVAEDMERQLQANSLRMEVLEQDNTRLRSALAKLKVAAEQGVLKLIPQSQLCCQLSSQPGRECSGQDTGAAGPPAGWCSTAAAGTSVGTAELGRQQAWTPAPLPVPPLP</sequence>
<keyword evidence="4" id="KW-1185">Reference proteome</keyword>
<feature type="region of interest" description="Disordered" evidence="2">
    <location>
        <begin position="143"/>
        <end position="162"/>
    </location>
</feature>
<organism evidence="3 4">
    <name type="scientific">Eubucco bourcierii</name>
    <name type="common">red-headed barbet</name>
    <dbReference type="NCBI Taxonomy" id="91767"/>
    <lineage>
        <taxon>Eukaryota</taxon>
        <taxon>Metazoa</taxon>
        <taxon>Chordata</taxon>
        <taxon>Craniata</taxon>
        <taxon>Vertebrata</taxon>
        <taxon>Euteleostomi</taxon>
        <taxon>Archelosauria</taxon>
        <taxon>Archosauria</taxon>
        <taxon>Dinosauria</taxon>
        <taxon>Saurischia</taxon>
        <taxon>Theropoda</taxon>
        <taxon>Coelurosauria</taxon>
        <taxon>Aves</taxon>
        <taxon>Neognathae</taxon>
        <taxon>Neoaves</taxon>
        <taxon>Telluraves</taxon>
        <taxon>Coraciimorphae</taxon>
        <taxon>Piciformes</taxon>
        <taxon>Ramphastidae</taxon>
        <taxon>Eubucco</taxon>
    </lineage>
</organism>
<evidence type="ECO:0000313" key="3">
    <source>
        <dbReference type="EMBL" id="NXF96627.1"/>
    </source>
</evidence>